<evidence type="ECO:0000256" key="2">
    <source>
        <dbReference type="SAM" id="SignalP"/>
    </source>
</evidence>
<feature type="compositionally biased region" description="Polar residues" evidence="1">
    <location>
        <begin position="175"/>
        <end position="185"/>
    </location>
</feature>
<gene>
    <name evidence="3" type="ORF">SAMN05421870_101747</name>
</gene>
<evidence type="ECO:0000256" key="1">
    <source>
        <dbReference type="SAM" id="MobiDB-lite"/>
    </source>
</evidence>
<accession>A0A1H9NXI5</accession>
<proteinExistence type="predicted"/>
<dbReference type="EMBL" id="FOGO01000001">
    <property type="protein sequence ID" value="SER40581.1"/>
    <property type="molecule type" value="Genomic_DNA"/>
</dbReference>
<protein>
    <recommendedName>
        <fullName evidence="5">DUF2690 domain-containing protein</fullName>
    </recommendedName>
</protein>
<keyword evidence="4" id="KW-1185">Reference proteome</keyword>
<feature type="chain" id="PRO_5010169335" description="DUF2690 domain-containing protein" evidence="2">
    <location>
        <begin position="36"/>
        <end position="185"/>
    </location>
</feature>
<evidence type="ECO:0008006" key="5">
    <source>
        <dbReference type="Google" id="ProtNLM"/>
    </source>
</evidence>
<dbReference type="Proteomes" id="UP000182841">
    <property type="component" value="Unassembled WGS sequence"/>
</dbReference>
<reference evidence="4" key="1">
    <citation type="submission" date="2016-10" db="EMBL/GenBank/DDBJ databases">
        <authorList>
            <person name="Varghese N."/>
            <person name="Submissions S."/>
        </authorList>
    </citation>
    <scope>NUCLEOTIDE SEQUENCE [LARGE SCALE GENOMIC DNA]</scope>
    <source>
        <strain evidence="4">CGMCC 4.6825</strain>
    </source>
</reference>
<feature type="signal peptide" evidence="2">
    <location>
        <begin position="1"/>
        <end position="35"/>
    </location>
</feature>
<dbReference type="STRING" id="943816.AN217_08425"/>
<sequence length="185" mass="19492">MRSTGSTRSTRFSEGALAAAATSALVLLPAGAAYAGSGPATPPSHPQKLTRSTAPSPEGNPASRAARAAGVCDDAVPIGTRGLIKRGSETIASVKQFYSKKCDENYGYVWVWESFRKTAAPYDITAGVYSYSDDSVHAAKAWKSTKQQEFWTDGANTVDHCTSGVGSLRPAGAPQSHQAYSQKRC</sequence>
<feature type="region of interest" description="Disordered" evidence="1">
    <location>
        <begin position="36"/>
        <end position="68"/>
    </location>
</feature>
<dbReference type="OrthoDB" id="3693320at2"/>
<dbReference type="RefSeq" id="WP_079171669.1">
    <property type="nucleotide sequence ID" value="NZ_FOGO01000001.1"/>
</dbReference>
<keyword evidence="2" id="KW-0732">Signal</keyword>
<name>A0A1H9NXI5_9ACTN</name>
<dbReference type="AlphaFoldDB" id="A0A1H9NXI5"/>
<evidence type="ECO:0000313" key="3">
    <source>
        <dbReference type="EMBL" id="SER40581.1"/>
    </source>
</evidence>
<evidence type="ECO:0000313" key="4">
    <source>
        <dbReference type="Proteomes" id="UP000182841"/>
    </source>
</evidence>
<feature type="region of interest" description="Disordered" evidence="1">
    <location>
        <begin position="166"/>
        <end position="185"/>
    </location>
</feature>
<organism evidence="3 4">
    <name type="scientific">Streptomyces qinglanensis</name>
    <dbReference type="NCBI Taxonomy" id="943816"/>
    <lineage>
        <taxon>Bacteria</taxon>
        <taxon>Bacillati</taxon>
        <taxon>Actinomycetota</taxon>
        <taxon>Actinomycetes</taxon>
        <taxon>Kitasatosporales</taxon>
        <taxon>Streptomycetaceae</taxon>
        <taxon>Streptomyces</taxon>
    </lineage>
</organism>